<dbReference type="HOGENOM" id="CLU_1601148_0_0_0"/>
<gene>
    <name evidence="4" type="ordered locus">PSMK_00410</name>
</gene>
<sequence length="166" mass="17149">MINIYIGNLPYKTGEADLADLFSRFGTVERATIVKDRDTGRSRGFGFVEMEDHAAGTLAIETLLAEEYNGRPLTINEARPRGGGGGGTGGGGGGSPSRSPSPPASAPPRAPRTSFGNSIGYSNQLAEGRAAAESGRAEPDPAAEPEDASVPEPPVSRGYTNDFLPG</sequence>
<dbReference type="eggNOG" id="COG0724">
    <property type="taxonomic scope" value="Bacteria"/>
</dbReference>
<feature type="compositionally biased region" description="Pro residues" evidence="2">
    <location>
        <begin position="99"/>
        <end position="110"/>
    </location>
</feature>
<reference evidence="4 5" key="1">
    <citation type="submission" date="2012-02" db="EMBL/GenBank/DDBJ databases">
        <title>Complete genome sequence of Phycisphaera mikurensis NBRC 102666.</title>
        <authorList>
            <person name="Ankai A."/>
            <person name="Hosoyama A."/>
            <person name="Terui Y."/>
            <person name="Sekine M."/>
            <person name="Fukai R."/>
            <person name="Kato Y."/>
            <person name="Nakamura S."/>
            <person name="Yamada-Narita S."/>
            <person name="Kawakoshi A."/>
            <person name="Fukunaga Y."/>
            <person name="Yamazaki S."/>
            <person name="Fujita N."/>
        </authorList>
    </citation>
    <scope>NUCLEOTIDE SEQUENCE [LARGE SCALE GENOMIC DNA]</scope>
    <source>
        <strain evidence="5">NBRC 102666 / KCTC 22515 / FYK2301M01</strain>
    </source>
</reference>
<dbReference type="InterPro" id="IPR000504">
    <property type="entry name" value="RRM_dom"/>
</dbReference>
<dbReference type="EMBL" id="AP012338">
    <property type="protein sequence ID" value="BAM02200.1"/>
    <property type="molecule type" value="Genomic_DNA"/>
</dbReference>
<dbReference type="InterPro" id="IPR012677">
    <property type="entry name" value="Nucleotide-bd_a/b_plait_sf"/>
</dbReference>
<protein>
    <submittedName>
        <fullName evidence="4">RNA-binding protein</fullName>
    </submittedName>
</protein>
<dbReference type="Proteomes" id="UP000007881">
    <property type="component" value="Chromosome"/>
</dbReference>
<dbReference type="Pfam" id="PF00076">
    <property type="entry name" value="RRM_1"/>
    <property type="match status" value="1"/>
</dbReference>
<dbReference type="SMART" id="SM00360">
    <property type="entry name" value="RRM"/>
    <property type="match status" value="1"/>
</dbReference>
<keyword evidence="5" id="KW-1185">Reference proteome</keyword>
<feature type="compositionally biased region" description="Gly residues" evidence="2">
    <location>
        <begin position="81"/>
        <end position="95"/>
    </location>
</feature>
<evidence type="ECO:0000256" key="2">
    <source>
        <dbReference type="SAM" id="MobiDB-lite"/>
    </source>
</evidence>
<dbReference type="KEGG" id="phm:PSMK_00410"/>
<name>I0IAB2_PHYMF</name>
<dbReference type="PROSITE" id="PS50102">
    <property type="entry name" value="RRM"/>
    <property type="match status" value="1"/>
</dbReference>
<evidence type="ECO:0000313" key="5">
    <source>
        <dbReference type="Proteomes" id="UP000007881"/>
    </source>
</evidence>
<keyword evidence="1" id="KW-0694">RNA-binding</keyword>
<proteinExistence type="predicted"/>
<feature type="compositionally biased region" description="Polar residues" evidence="2">
    <location>
        <begin position="115"/>
        <end position="125"/>
    </location>
</feature>
<dbReference type="PANTHER" id="PTHR48027">
    <property type="entry name" value="HETEROGENEOUS NUCLEAR RIBONUCLEOPROTEIN 87F-RELATED"/>
    <property type="match status" value="1"/>
</dbReference>
<dbReference type="STRING" id="1142394.PSMK_00410"/>
<feature type="region of interest" description="Disordered" evidence="2">
    <location>
        <begin position="71"/>
        <end position="166"/>
    </location>
</feature>
<dbReference type="RefSeq" id="WP_014435420.1">
    <property type="nucleotide sequence ID" value="NC_017080.1"/>
</dbReference>
<evidence type="ECO:0000256" key="1">
    <source>
        <dbReference type="ARBA" id="ARBA00022884"/>
    </source>
</evidence>
<feature type="domain" description="RRM" evidence="3">
    <location>
        <begin position="2"/>
        <end position="80"/>
    </location>
</feature>
<evidence type="ECO:0000259" key="3">
    <source>
        <dbReference type="PROSITE" id="PS50102"/>
    </source>
</evidence>
<dbReference type="OrthoDB" id="9798855at2"/>
<dbReference type="InterPro" id="IPR052462">
    <property type="entry name" value="SLIRP/GR-RBP-like"/>
</dbReference>
<dbReference type="GO" id="GO:0003723">
    <property type="term" value="F:RNA binding"/>
    <property type="evidence" value="ECO:0007669"/>
    <property type="project" value="UniProtKB-KW"/>
</dbReference>
<dbReference type="SUPFAM" id="SSF54928">
    <property type="entry name" value="RNA-binding domain, RBD"/>
    <property type="match status" value="1"/>
</dbReference>
<accession>I0IAB2</accession>
<dbReference type="InterPro" id="IPR035979">
    <property type="entry name" value="RBD_domain_sf"/>
</dbReference>
<dbReference type="Gene3D" id="3.30.70.330">
    <property type="match status" value="1"/>
</dbReference>
<organism evidence="4 5">
    <name type="scientific">Phycisphaera mikurensis (strain NBRC 102666 / KCTC 22515 / FYK2301M01)</name>
    <dbReference type="NCBI Taxonomy" id="1142394"/>
    <lineage>
        <taxon>Bacteria</taxon>
        <taxon>Pseudomonadati</taxon>
        <taxon>Planctomycetota</taxon>
        <taxon>Phycisphaerae</taxon>
        <taxon>Phycisphaerales</taxon>
        <taxon>Phycisphaeraceae</taxon>
        <taxon>Phycisphaera</taxon>
    </lineage>
</organism>
<dbReference type="AlphaFoldDB" id="I0IAB2"/>
<evidence type="ECO:0000313" key="4">
    <source>
        <dbReference type="EMBL" id="BAM02200.1"/>
    </source>
</evidence>